<keyword evidence="1" id="KW-0472">Membrane</keyword>
<comment type="caution">
    <text evidence="2">The sequence shown here is derived from an EMBL/GenBank/DDBJ whole genome shotgun (WGS) entry which is preliminary data.</text>
</comment>
<dbReference type="OrthoDB" id="5297034at2"/>
<proteinExistence type="predicted"/>
<evidence type="ECO:0000313" key="3">
    <source>
        <dbReference type="Proteomes" id="UP000037931"/>
    </source>
</evidence>
<evidence type="ECO:0000313" key="2">
    <source>
        <dbReference type="EMBL" id="KPA90915.1"/>
    </source>
</evidence>
<feature type="transmembrane region" description="Helical" evidence="1">
    <location>
        <begin position="61"/>
        <end position="83"/>
    </location>
</feature>
<dbReference type="Pfam" id="PF04341">
    <property type="entry name" value="DUF485"/>
    <property type="match status" value="1"/>
</dbReference>
<name>A0A0M9GGV4_9PSED</name>
<evidence type="ECO:0000256" key="1">
    <source>
        <dbReference type="SAM" id="Phobius"/>
    </source>
</evidence>
<organism evidence="2 3">
    <name type="scientific">Pseudomonas asplenii</name>
    <dbReference type="NCBI Taxonomy" id="53407"/>
    <lineage>
        <taxon>Bacteria</taxon>
        <taxon>Pseudomonadati</taxon>
        <taxon>Pseudomonadota</taxon>
        <taxon>Gammaproteobacteria</taxon>
        <taxon>Pseudomonadales</taxon>
        <taxon>Pseudomonadaceae</taxon>
        <taxon>Pseudomonas</taxon>
    </lineage>
</organism>
<dbReference type="RefSeq" id="WP_017904749.1">
    <property type="nucleotide sequence ID" value="NZ_JAQMZR010000047.1"/>
</dbReference>
<dbReference type="InterPro" id="IPR007436">
    <property type="entry name" value="DUF485"/>
</dbReference>
<dbReference type="Proteomes" id="UP000037931">
    <property type="component" value="Unassembled WGS sequence"/>
</dbReference>
<reference evidence="2 3" key="1">
    <citation type="journal article" date="2015" name="PLoS ONE">
        <title>Rice-Infecting Pseudomonas Genomes Are Highly Accessorized and Harbor Multiple Putative Virulence Mechanisms to Cause Sheath Brown Rot.</title>
        <authorList>
            <person name="Quibod I.L."/>
            <person name="Grande G."/>
            <person name="Oreiro E.G."/>
            <person name="Borja F.N."/>
            <person name="Dossa G.S."/>
            <person name="Mauleon R."/>
            <person name="Cruz C.V."/>
            <person name="Oliva R."/>
        </authorList>
    </citation>
    <scope>NUCLEOTIDE SEQUENCE [LARGE SCALE GENOMIC DNA]</scope>
    <source>
        <strain evidence="2 3">IRRI 6609</strain>
    </source>
</reference>
<feature type="transmembrane region" description="Helical" evidence="1">
    <location>
        <begin position="25"/>
        <end position="46"/>
    </location>
</feature>
<keyword evidence="1" id="KW-0812">Transmembrane</keyword>
<accession>A0A0M9GGV4</accession>
<dbReference type="STRING" id="50340.PF66_02987"/>
<keyword evidence="1" id="KW-1133">Transmembrane helix</keyword>
<dbReference type="PANTHER" id="PTHR38598">
    <property type="entry name" value="INNER MEMBRANE PROTEIN YJCH"/>
    <property type="match status" value="1"/>
</dbReference>
<dbReference type="InterPro" id="IPR052959">
    <property type="entry name" value="Inner_membrane_assoc"/>
</dbReference>
<dbReference type="AlphaFoldDB" id="A0A0M9GGV4"/>
<gene>
    <name evidence="2" type="ORF">PF66_02987</name>
</gene>
<dbReference type="EMBL" id="JSYZ01000009">
    <property type="protein sequence ID" value="KPA90915.1"/>
    <property type="molecule type" value="Genomic_DNA"/>
</dbReference>
<dbReference type="GO" id="GO:0005886">
    <property type="term" value="C:plasma membrane"/>
    <property type="evidence" value="ECO:0007669"/>
    <property type="project" value="TreeGrafter"/>
</dbReference>
<sequence precursor="true">MNDSIYLSIQNSPRFKELVRKRERFAWILSAIMLGLYSAFILLIAYGPQVLGAKLSPTSSITWGIPLGIGLIVSAFVLTAIYVRRANGEFDDLNNEVLKEAQQ</sequence>
<keyword evidence="3" id="KW-1185">Reference proteome</keyword>
<dbReference type="PANTHER" id="PTHR38598:SF1">
    <property type="entry name" value="INNER MEMBRANE PROTEIN YJCH"/>
    <property type="match status" value="1"/>
</dbReference>
<dbReference type="PATRIC" id="fig|50340.43.peg.6372"/>
<protein>
    <submittedName>
        <fullName evidence="2">Putative membrane protein</fullName>
    </submittedName>
</protein>